<proteinExistence type="predicted"/>
<dbReference type="Proteomes" id="UP000245910">
    <property type="component" value="Chromosome I"/>
</dbReference>
<accession>A0A2L2TRA2</accession>
<evidence type="ECO:0000313" key="2">
    <source>
        <dbReference type="Proteomes" id="UP000245910"/>
    </source>
</evidence>
<evidence type="ECO:0000313" key="1">
    <source>
        <dbReference type="EMBL" id="CEI66146.1"/>
    </source>
</evidence>
<reference evidence="2" key="1">
    <citation type="submission" date="2014-10" db="EMBL/GenBank/DDBJ databases">
        <authorList>
            <person name="King R."/>
        </authorList>
    </citation>
    <scope>NUCLEOTIDE SEQUENCE [LARGE SCALE GENOMIC DNA]</scope>
    <source>
        <strain evidence="2">A3/5</strain>
    </source>
</reference>
<organism evidence="1 2">
    <name type="scientific">Fusarium venenatum</name>
    <dbReference type="NCBI Taxonomy" id="56646"/>
    <lineage>
        <taxon>Eukaryota</taxon>
        <taxon>Fungi</taxon>
        <taxon>Dikarya</taxon>
        <taxon>Ascomycota</taxon>
        <taxon>Pezizomycotina</taxon>
        <taxon>Sordariomycetes</taxon>
        <taxon>Hypocreomycetidae</taxon>
        <taxon>Hypocreales</taxon>
        <taxon>Nectriaceae</taxon>
        <taxon>Fusarium</taxon>
    </lineage>
</organism>
<keyword evidence="2" id="KW-1185">Reference proteome</keyword>
<dbReference type="AlphaFoldDB" id="A0A2L2TRA2"/>
<sequence>MDVRVPRIDQMSYKSVLTGNGLGRDISAQGQNDNPFFQWCGQLIEPNPSQYLGCADSFHPFAKSHEDYWLTRDICRKLGDFQTGKPLAVFCLICHEPLPRFAVRCGYCTDFRQKQPPDTLESRSCIICKGDTSSW</sequence>
<name>A0A2L2TRA2_9HYPO</name>
<dbReference type="EMBL" id="LN649229">
    <property type="protein sequence ID" value="CEI66146.1"/>
    <property type="molecule type" value="Genomic_DNA"/>
</dbReference>
<protein>
    <submittedName>
        <fullName evidence="1">Uncharacterized protein</fullName>
    </submittedName>
</protein>